<evidence type="ECO:0000313" key="2">
    <source>
        <dbReference type="Proteomes" id="UP000281594"/>
    </source>
</evidence>
<dbReference type="AlphaFoldDB" id="A0A0A0N842"/>
<organism evidence="1 2">
    <name type="scientific">Streptomyces rapamycinicus (strain ATCC 29253 / DSM 41530 / NRRL 5491 / AYB-994)</name>
    <name type="common">Streptomyces hygroscopicus (strain ATCC 29253)</name>
    <dbReference type="NCBI Taxonomy" id="1343740"/>
    <lineage>
        <taxon>Bacteria</taxon>
        <taxon>Bacillati</taxon>
        <taxon>Actinomycetota</taxon>
        <taxon>Actinomycetes</taxon>
        <taxon>Kitasatosporales</taxon>
        <taxon>Streptomycetaceae</taxon>
        <taxon>Streptomyces</taxon>
        <taxon>Streptomyces violaceusniger group</taxon>
    </lineage>
</organism>
<evidence type="ECO:0000313" key="1">
    <source>
        <dbReference type="EMBL" id="RLV75680.1"/>
    </source>
</evidence>
<dbReference type="RefSeq" id="WP_020865604.1">
    <property type="nucleotide sequence ID" value="NC_022785.1"/>
</dbReference>
<comment type="caution">
    <text evidence="1">The sequence shown here is derived from an EMBL/GenBank/DDBJ whole genome shotgun (WGS) entry which is preliminary data.</text>
</comment>
<reference evidence="1 2" key="1">
    <citation type="journal article" date="2018" name="J. Biol. Chem.">
        <title>Discovery of the actinoplanic acid pathway in Streptomyces rapamycinicus reveals a genetically conserved synergism with rapamycin.</title>
        <authorList>
            <person name="Mrak P."/>
            <person name="Krastel P."/>
            <person name="Pivk Lukancic P."/>
            <person name="Tao J."/>
            <person name="Pistorius D."/>
            <person name="Moore C.M."/>
        </authorList>
    </citation>
    <scope>NUCLEOTIDE SEQUENCE [LARGE SCALE GENOMIC DNA]</scope>
    <source>
        <strain evidence="1 2">NRRL 5491</strain>
    </source>
</reference>
<dbReference type="EMBL" id="QYCY01000002">
    <property type="protein sequence ID" value="RLV75680.1"/>
    <property type="molecule type" value="Genomic_DNA"/>
</dbReference>
<sequence length="42" mass="5050">MRFPAVTLQRRLLQQPGAEARDYGEQIDDISYELLAEEWQRR</sequence>
<dbReference type="KEGG" id="src:M271_02860"/>
<gene>
    <name evidence="1" type="ORF">D3C57_140680</name>
</gene>
<accession>A0A0A0N842</accession>
<proteinExistence type="predicted"/>
<dbReference type="Proteomes" id="UP000281594">
    <property type="component" value="Unassembled WGS sequence"/>
</dbReference>
<protein>
    <submittedName>
        <fullName evidence="1">Uncharacterized protein</fullName>
    </submittedName>
</protein>
<name>A0A0A0N842_STRRN</name>
<dbReference type="HOGENOM" id="CLU_3258647_0_0_11"/>